<gene>
    <name evidence="2" type="ORF">J2Z83_000442</name>
</gene>
<feature type="coiled-coil region" evidence="1">
    <location>
        <begin position="3"/>
        <end position="30"/>
    </location>
</feature>
<accession>A0ABS4IBP3</accession>
<sequence length="60" mass="7105">MSERKSMQSLANLEKALGRLEEALNEDDNNSLYIDGTIQRFEFTYELFWQLRKSKNFLTA</sequence>
<evidence type="ECO:0000256" key="1">
    <source>
        <dbReference type="SAM" id="Coils"/>
    </source>
</evidence>
<reference evidence="2 3" key="1">
    <citation type="submission" date="2021-03" db="EMBL/GenBank/DDBJ databases">
        <title>Genomic Encyclopedia of Type Strains, Phase IV (KMG-IV): sequencing the most valuable type-strain genomes for metagenomic binning, comparative biology and taxonomic classification.</title>
        <authorList>
            <person name="Goeker M."/>
        </authorList>
    </citation>
    <scope>NUCLEOTIDE SEQUENCE [LARGE SCALE GENOMIC DNA]</scope>
    <source>
        <strain evidence="2 3">DSM 25609</strain>
    </source>
</reference>
<proteinExistence type="predicted"/>
<dbReference type="Proteomes" id="UP001519345">
    <property type="component" value="Unassembled WGS sequence"/>
</dbReference>
<organism evidence="2 3">
    <name type="scientific">Virgibacillus natechei</name>
    <dbReference type="NCBI Taxonomy" id="1216297"/>
    <lineage>
        <taxon>Bacteria</taxon>
        <taxon>Bacillati</taxon>
        <taxon>Bacillota</taxon>
        <taxon>Bacilli</taxon>
        <taxon>Bacillales</taxon>
        <taxon>Bacillaceae</taxon>
        <taxon>Virgibacillus</taxon>
    </lineage>
</organism>
<protein>
    <recommendedName>
        <fullName evidence="4">Nucleotidyltransferase</fullName>
    </recommendedName>
</protein>
<dbReference type="Pfam" id="PF08780">
    <property type="entry name" value="NTase_sub_bind"/>
    <property type="match status" value="1"/>
</dbReference>
<dbReference type="SUPFAM" id="SSF81593">
    <property type="entry name" value="Nucleotidyltransferase substrate binding subunit/domain"/>
    <property type="match status" value="1"/>
</dbReference>
<evidence type="ECO:0008006" key="4">
    <source>
        <dbReference type="Google" id="ProtNLM"/>
    </source>
</evidence>
<dbReference type="Gene3D" id="1.20.120.330">
    <property type="entry name" value="Nucleotidyltransferases domain 2"/>
    <property type="match status" value="1"/>
</dbReference>
<dbReference type="RefSeq" id="WP_264917268.1">
    <property type="nucleotide sequence ID" value="NZ_CP110224.1"/>
</dbReference>
<dbReference type="InterPro" id="IPR010235">
    <property type="entry name" value="HepT"/>
</dbReference>
<dbReference type="EMBL" id="JAGGKX010000002">
    <property type="protein sequence ID" value="MBP1968350.1"/>
    <property type="molecule type" value="Genomic_DNA"/>
</dbReference>
<keyword evidence="1" id="KW-0175">Coiled coil</keyword>
<evidence type="ECO:0000313" key="3">
    <source>
        <dbReference type="Proteomes" id="UP001519345"/>
    </source>
</evidence>
<comment type="caution">
    <text evidence="2">The sequence shown here is derived from an EMBL/GenBank/DDBJ whole genome shotgun (WGS) entry which is preliminary data.</text>
</comment>
<evidence type="ECO:0000313" key="2">
    <source>
        <dbReference type="EMBL" id="MBP1968350.1"/>
    </source>
</evidence>
<name>A0ABS4IBP3_9BACI</name>
<keyword evidence="3" id="KW-1185">Reference proteome</keyword>